<proteinExistence type="predicted"/>
<dbReference type="InterPro" id="IPR052852">
    <property type="entry name" value="SSU_Processome_Comp"/>
</dbReference>
<dbReference type="PANTHER" id="PTHR28366">
    <property type="entry name" value="CHROMOSOME 1 OPEN READING FRAME 131"/>
    <property type="match status" value="1"/>
</dbReference>
<dbReference type="AlphaFoldDB" id="A0A8J1TCH4"/>
<evidence type="ECO:0000256" key="1">
    <source>
        <dbReference type="SAM" id="MobiDB-lite"/>
    </source>
</evidence>
<reference evidence="2" key="1">
    <citation type="submission" date="2022-03" db="EMBL/GenBank/DDBJ databases">
        <authorList>
            <person name="Martin C."/>
        </authorList>
    </citation>
    <scope>NUCLEOTIDE SEQUENCE</scope>
</reference>
<dbReference type="PANTHER" id="PTHR28366:SF1">
    <property type="entry name" value="CHROMOSOME 1 OPEN READING FRAME 131"/>
    <property type="match status" value="1"/>
</dbReference>
<dbReference type="OrthoDB" id="10067479at2759"/>
<comment type="caution">
    <text evidence="2">The sequence shown here is derived from an EMBL/GenBank/DDBJ whole genome shotgun (WGS) entry which is preliminary data.</text>
</comment>
<organism evidence="2 3">
    <name type="scientific">Owenia fusiformis</name>
    <name type="common">Polychaete worm</name>
    <dbReference type="NCBI Taxonomy" id="6347"/>
    <lineage>
        <taxon>Eukaryota</taxon>
        <taxon>Metazoa</taxon>
        <taxon>Spiralia</taxon>
        <taxon>Lophotrochozoa</taxon>
        <taxon>Annelida</taxon>
        <taxon>Polychaeta</taxon>
        <taxon>Sedentaria</taxon>
        <taxon>Canalipalpata</taxon>
        <taxon>Sabellida</taxon>
        <taxon>Oweniida</taxon>
        <taxon>Oweniidae</taxon>
        <taxon>Owenia</taxon>
    </lineage>
</organism>
<accession>A0A8J1TCH4</accession>
<dbReference type="Proteomes" id="UP000749559">
    <property type="component" value="Unassembled WGS sequence"/>
</dbReference>
<keyword evidence="3" id="KW-1185">Reference proteome</keyword>
<feature type="compositionally biased region" description="Basic and acidic residues" evidence="1">
    <location>
        <begin position="71"/>
        <end position="81"/>
    </location>
</feature>
<feature type="region of interest" description="Disordered" evidence="1">
    <location>
        <begin position="111"/>
        <end position="138"/>
    </location>
</feature>
<dbReference type="InterPro" id="IPR027973">
    <property type="entry name" value="FSAF1-like"/>
</dbReference>
<feature type="compositionally biased region" description="Basic residues" evidence="1">
    <location>
        <begin position="111"/>
        <end position="122"/>
    </location>
</feature>
<protein>
    <submittedName>
        <fullName evidence="2">Uncharacterized protein</fullName>
    </submittedName>
</protein>
<evidence type="ECO:0000313" key="2">
    <source>
        <dbReference type="EMBL" id="CAH1799023.1"/>
    </source>
</evidence>
<feature type="region of interest" description="Disordered" evidence="1">
    <location>
        <begin position="1"/>
        <end position="81"/>
    </location>
</feature>
<gene>
    <name evidence="2" type="ORF">OFUS_LOCUS23086</name>
</gene>
<name>A0A8J1TCH4_OWEFU</name>
<evidence type="ECO:0000313" key="3">
    <source>
        <dbReference type="Proteomes" id="UP000749559"/>
    </source>
</evidence>
<dbReference type="EMBL" id="CAIIXF020000011">
    <property type="protein sequence ID" value="CAH1799023.1"/>
    <property type="molecule type" value="Genomic_DNA"/>
</dbReference>
<dbReference type="Pfam" id="PF15375">
    <property type="entry name" value="FSAF1"/>
    <property type="match status" value="1"/>
</dbReference>
<sequence length="303" mass="34296">MKPGLEDFVSAQKGNNFSEEKIEKSKPKAKQKVKSKVDKKTSFSKGKVTKHSKPNSRFDKLIKQKLAKPVQKSDPKKTEQKYLNELQASLGIDSTTKDEISEYYKNLALRKKSSKKAKKNKKKVDSTSNDSNNVLSQKTVVKPAPAVDVIVFDDPAKRNFGKKKKIMSASSEDDILEPKGINMGRARAEILQLVITGLDGTKKEDAKRELALKLGAKPPKNEYVNYKDLLVINKEKKIKEEEKREMDRKLGLRVTKAKKKETKKKSKDDIGYLDGQIGRYRSGVQVIDKREIRAMSKGKKQSK</sequence>